<evidence type="ECO:0000313" key="2">
    <source>
        <dbReference type="Proteomes" id="UP000028990"/>
    </source>
</evidence>
<dbReference type="AlphaFoldDB" id="A0A091E471"/>
<accession>A0A091E471</accession>
<keyword evidence="2" id="KW-1185">Reference proteome</keyword>
<name>A0A091E471_FUKDA</name>
<sequence>MFLRLVNRNFLQISNVKFARGTSLLASCARSLVGCSAALQAASDGNQSRKREEGGTRQDTCSECLCLDSYHPVLLPDPQNPVLIVTPPNHNAVLGKPPAVLSLPPVWGEEDVWGDPDSQLLIADGVVLTSLDIIAVQ</sequence>
<protein>
    <submittedName>
        <fullName evidence="1">Uncharacterized protein</fullName>
    </submittedName>
</protein>
<organism evidence="1 2">
    <name type="scientific">Fukomys damarensis</name>
    <name type="common">Damaraland mole rat</name>
    <name type="synonym">Cryptomys damarensis</name>
    <dbReference type="NCBI Taxonomy" id="885580"/>
    <lineage>
        <taxon>Eukaryota</taxon>
        <taxon>Metazoa</taxon>
        <taxon>Chordata</taxon>
        <taxon>Craniata</taxon>
        <taxon>Vertebrata</taxon>
        <taxon>Euteleostomi</taxon>
        <taxon>Mammalia</taxon>
        <taxon>Eutheria</taxon>
        <taxon>Euarchontoglires</taxon>
        <taxon>Glires</taxon>
        <taxon>Rodentia</taxon>
        <taxon>Hystricomorpha</taxon>
        <taxon>Bathyergidae</taxon>
        <taxon>Fukomys</taxon>
    </lineage>
</organism>
<gene>
    <name evidence="1" type="ORF">H920_01082</name>
</gene>
<proteinExistence type="predicted"/>
<dbReference type="Proteomes" id="UP000028990">
    <property type="component" value="Unassembled WGS sequence"/>
</dbReference>
<dbReference type="EMBL" id="KN120813">
    <property type="protein sequence ID" value="KFO37518.1"/>
    <property type="molecule type" value="Genomic_DNA"/>
</dbReference>
<reference evidence="1 2" key="1">
    <citation type="submission" date="2013-11" db="EMBL/GenBank/DDBJ databases">
        <title>The Damaraland mole rat (Fukomys damarensis) genome and evolution of African mole rats.</title>
        <authorList>
            <person name="Gladyshev V.N."/>
            <person name="Fang X."/>
        </authorList>
    </citation>
    <scope>NUCLEOTIDE SEQUENCE [LARGE SCALE GENOMIC DNA]</scope>
    <source>
        <tissue evidence="1">Liver</tissue>
    </source>
</reference>
<evidence type="ECO:0000313" key="1">
    <source>
        <dbReference type="EMBL" id="KFO37518.1"/>
    </source>
</evidence>